<evidence type="ECO:0000313" key="2">
    <source>
        <dbReference type="EMBL" id="CAE0498647.1"/>
    </source>
</evidence>
<evidence type="ECO:0000256" key="1">
    <source>
        <dbReference type="SAM" id="MobiDB-lite"/>
    </source>
</evidence>
<sequence length="144" mass="15682">MLASCGQQLHVAQLTTRPTGLAACSRHRPTVHVGAGGSGGPGAGRRKKNNAPAGLFEVNVITPPPRYLGTYALPPLTHNNDEIEIEGQGTYVVTTLIVQYKLQQGKYKRHHSRLEVQPTARWLTNQHLDSLLQKEVNGDTGLQD</sequence>
<feature type="compositionally biased region" description="Gly residues" evidence="1">
    <location>
        <begin position="34"/>
        <end position="43"/>
    </location>
</feature>
<dbReference type="AlphaFoldDB" id="A0A7S3R0A9"/>
<gene>
    <name evidence="2" type="ORF">DTER00134_LOCUS13720</name>
</gene>
<protein>
    <submittedName>
        <fullName evidence="2">Uncharacterized protein</fullName>
    </submittedName>
</protein>
<organism evidence="2">
    <name type="scientific">Dunaliella tertiolecta</name>
    <name type="common">Green alga</name>
    <dbReference type="NCBI Taxonomy" id="3047"/>
    <lineage>
        <taxon>Eukaryota</taxon>
        <taxon>Viridiplantae</taxon>
        <taxon>Chlorophyta</taxon>
        <taxon>core chlorophytes</taxon>
        <taxon>Chlorophyceae</taxon>
        <taxon>CS clade</taxon>
        <taxon>Chlamydomonadales</taxon>
        <taxon>Dunaliellaceae</taxon>
        <taxon>Dunaliella</taxon>
    </lineage>
</organism>
<proteinExistence type="predicted"/>
<dbReference type="PANTHER" id="PTHR36397:SF1">
    <property type="entry name" value="OS04G0482900 PROTEIN"/>
    <property type="match status" value="1"/>
</dbReference>
<dbReference type="EMBL" id="HBIP01022910">
    <property type="protein sequence ID" value="CAE0498647.1"/>
    <property type="molecule type" value="Transcribed_RNA"/>
</dbReference>
<accession>A0A7S3R0A9</accession>
<name>A0A7S3R0A9_DUNTE</name>
<dbReference type="PANTHER" id="PTHR36397">
    <property type="entry name" value="OSJNBA0081L15.1 PROTEIN"/>
    <property type="match status" value="1"/>
</dbReference>
<reference evidence="2" key="1">
    <citation type="submission" date="2021-01" db="EMBL/GenBank/DDBJ databases">
        <authorList>
            <person name="Corre E."/>
            <person name="Pelletier E."/>
            <person name="Niang G."/>
            <person name="Scheremetjew M."/>
            <person name="Finn R."/>
            <person name="Kale V."/>
            <person name="Holt S."/>
            <person name="Cochrane G."/>
            <person name="Meng A."/>
            <person name="Brown T."/>
            <person name="Cohen L."/>
        </authorList>
    </citation>
    <scope>NUCLEOTIDE SEQUENCE</scope>
    <source>
        <strain evidence="2">CCMP1320</strain>
    </source>
</reference>
<feature type="region of interest" description="Disordered" evidence="1">
    <location>
        <begin position="32"/>
        <end position="51"/>
    </location>
</feature>